<keyword evidence="1" id="KW-0472">Membrane</keyword>
<evidence type="ECO:0000313" key="3">
    <source>
        <dbReference type="Proteomes" id="UP001172155"/>
    </source>
</evidence>
<evidence type="ECO:0000313" key="2">
    <source>
        <dbReference type="EMBL" id="KAK0753541.1"/>
    </source>
</evidence>
<accession>A0AA40KC98</accession>
<comment type="caution">
    <text evidence="2">The sequence shown here is derived from an EMBL/GenBank/DDBJ whole genome shotgun (WGS) entry which is preliminary data.</text>
</comment>
<dbReference type="Proteomes" id="UP001172155">
    <property type="component" value="Unassembled WGS sequence"/>
</dbReference>
<evidence type="ECO:0000256" key="1">
    <source>
        <dbReference type="SAM" id="Phobius"/>
    </source>
</evidence>
<dbReference type="EMBL" id="JAUKUD010000001">
    <property type="protein sequence ID" value="KAK0753541.1"/>
    <property type="molecule type" value="Genomic_DNA"/>
</dbReference>
<gene>
    <name evidence="2" type="ORF">B0T18DRAFT_17360</name>
</gene>
<sequence length="768" mass="84302">MTAERGGGGLSRKGTYLLLHLAHFELVRAEFRVVDVFVARVAVLDHALHLAHQRAARRADRLAGRLEVLLALAHEARLDAAGRHELRRRRRHVVGRHDQLLGAVAVGQDAVGRLDERVGRRGDGLGGRDETLGPAVVLLVKGRLGGRAAPSLHNLLLRGRGRLDELRDGRRDGHGRIEDRVVHLELIGRVPVTRLVLELGEARRGGSDGVGRLAQFLVDNLAQVALVGKLAEAGSERLHELVEPLQVHLHLVVAVDDNVRLLDRVHAVQTEAQQASEELDCRLRRLARPIGEGVALPLVGSEARETLGVAAHVGNGAGKDIDIFDQLRMSAVRAVGDEVVERRRKLHGAGRCLLNLRQHKGWRGVLVAGLHGRVEFVNGVVNPGHACLQDRVDHLVDLVQLGKDDGIELSIQGLVGDALVVLELIQLDERLVHACFVDLELLLLVAEELLQVGAAVAELRLRLLQSPRLHAERLLQIRHLAIVLGEHGRELVALAALEVIGAVEGHAELPPQLLDLVLLRARETVLVVEGSVALPDHVGQFQVLGLDLALQLLATINGFLGRGRLELDRLELLEEIKVLVSELRVELGESLVLCPPRVDLLLEGADLVILTADLLPIVVLKRVQLALERLDTLIVLLEHQLVALVLRASVEVFLLQFGQPPLRLPLRLLSHQRVLLPLLLLHQAALLLLKVSLRLELRLMLRQNRLSLLGFQHPLLLLVLAVLAVKLVLPKLVHVIGFLGLGDGWRSGLPLYLLLGTRRQSRGREILV</sequence>
<keyword evidence="1" id="KW-1133">Transmembrane helix</keyword>
<feature type="transmembrane region" description="Helical" evidence="1">
    <location>
        <begin position="674"/>
        <end position="693"/>
    </location>
</feature>
<keyword evidence="1" id="KW-0812">Transmembrane</keyword>
<name>A0AA40KC98_9PEZI</name>
<feature type="transmembrane region" description="Helical" evidence="1">
    <location>
        <begin position="705"/>
        <end position="729"/>
    </location>
</feature>
<keyword evidence="3" id="KW-1185">Reference proteome</keyword>
<reference evidence="2" key="1">
    <citation type="submission" date="2023-06" db="EMBL/GenBank/DDBJ databases">
        <title>Genome-scale phylogeny and comparative genomics of the fungal order Sordariales.</title>
        <authorList>
            <consortium name="Lawrence Berkeley National Laboratory"/>
            <person name="Hensen N."/>
            <person name="Bonometti L."/>
            <person name="Westerberg I."/>
            <person name="Brannstrom I.O."/>
            <person name="Guillou S."/>
            <person name="Cros-Aarteil S."/>
            <person name="Calhoun S."/>
            <person name="Haridas S."/>
            <person name="Kuo A."/>
            <person name="Mondo S."/>
            <person name="Pangilinan J."/>
            <person name="Riley R."/>
            <person name="LaButti K."/>
            <person name="Andreopoulos B."/>
            <person name="Lipzen A."/>
            <person name="Chen C."/>
            <person name="Yanf M."/>
            <person name="Daum C."/>
            <person name="Ng V."/>
            <person name="Clum A."/>
            <person name="Steindorff A."/>
            <person name="Ohm R."/>
            <person name="Martin F."/>
            <person name="Silar P."/>
            <person name="Natvig D."/>
            <person name="Lalanne C."/>
            <person name="Gautier V."/>
            <person name="Ament-velasquez S.L."/>
            <person name="Kruys A."/>
            <person name="Hutchinson M.I."/>
            <person name="Powell A.J."/>
            <person name="Barry K."/>
            <person name="Miller A.N."/>
            <person name="Grigoriev I.V."/>
            <person name="Debuchy R."/>
            <person name="Gladieux P."/>
            <person name="Thoren M.H."/>
            <person name="Johannesson H."/>
        </authorList>
    </citation>
    <scope>NUCLEOTIDE SEQUENCE</scope>
    <source>
        <strain evidence="2">SMH3187-1</strain>
    </source>
</reference>
<protein>
    <submittedName>
        <fullName evidence="2">Uncharacterized protein</fullName>
    </submittedName>
</protein>
<feature type="transmembrane region" description="Helical" evidence="1">
    <location>
        <begin position="735"/>
        <end position="755"/>
    </location>
</feature>
<organism evidence="2 3">
    <name type="scientific">Schizothecium vesticola</name>
    <dbReference type="NCBI Taxonomy" id="314040"/>
    <lineage>
        <taxon>Eukaryota</taxon>
        <taxon>Fungi</taxon>
        <taxon>Dikarya</taxon>
        <taxon>Ascomycota</taxon>
        <taxon>Pezizomycotina</taxon>
        <taxon>Sordariomycetes</taxon>
        <taxon>Sordariomycetidae</taxon>
        <taxon>Sordariales</taxon>
        <taxon>Schizotheciaceae</taxon>
        <taxon>Schizothecium</taxon>
    </lineage>
</organism>
<proteinExistence type="predicted"/>
<dbReference type="AlphaFoldDB" id="A0AA40KC98"/>